<dbReference type="SUPFAM" id="SSF57850">
    <property type="entry name" value="RING/U-box"/>
    <property type="match status" value="1"/>
</dbReference>
<evidence type="ECO:0000256" key="5">
    <source>
        <dbReference type="SAM" id="MobiDB-lite"/>
    </source>
</evidence>
<keyword evidence="8" id="KW-1185">Reference proteome</keyword>
<evidence type="ECO:0000313" key="8">
    <source>
        <dbReference type="Proteomes" id="UP001497382"/>
    </source>
</evidence>
<dbReference type="EMBL" id="CAXIEN010000360">
    <property type="protein sequence ID" value="CAL1295024.1"/>
    <property type="molecule type" value="Genomic_DNA"/>
</dbReference>
<dbReference type="Proteomes" id="UP001497382">
    <property type="component" value="Unassembled WGS sequence"/>
</dbReference>
<dbReference type="GO" id="GO:0008270">
    <property type="term" value="F:zinc ion binding"/>
    <property type="evidence" value="ECO:0007669"/>
    <property type="project" value="UniProtKB-KW"/>
</dbReference>
<evidence type="ECO:0000259" key="6">
    <source>
        <dbReference type="PROSITE" id="PS50089"/>
    </source>
</evidence>
<dbReference type="AlphaFoldDB" id="A0AAV2BHV1"/>
<dbReference type="Pfam" id="PF13639">
    <property type="entry name" value="zf-RING_2"/>
    <property type="match status" value="1"/>
</dbReference>
<feature type="region of interest" description="Disordered" evidence="5">
    <location>
        <begin position="31"/>
        <end position="55"/>
    </location>
</feature>
<feature type="region of interest" description="Disordered" evidence="5">
    <location>
        <begin position="75"/>
        <end position="94"/>
    </location>
</feature>
<feature type="domain" description="RING-type" evidence="6">
    <location>
        <begin position="193"/>
        <end position="233"/>
    </location>
</feature>
<reference evidence="7 8" key="1">
    <citation type="submission" date="2024-04" db="EMBL/GenBank/DDBJ databases">
        <authorList>
            <person name="Rising A."/>
            <person name="Reimegard J."/>
            <person name="Sonavane S."/>
            <person name="Akerstrom W."/>
            <person name="Nylinder S."/>
            <person name="Hedman E."/>
            <person name="Kallberg Y."/>
        </authorList>
    </citation>
    <scope>NUCLEOTIDE SEQUENCE [LARGE SCALE GENOMIC DNA]</scope>
</reference>
<evidence type="ECO:0000256" key="3">
    <source>
        <dbReference type="ARBA" id="ARBA00022833"/>
    </source>
</evidence>
<dbReference type="PROSITE" id="PS50089">
    <property type="entry name" value="ZF_RING_2"/>
    <property type="match status" value="1"/>
</dbReference>
<dbReference type="PANTHER" id="PTHR45969">
    <property type="entry name" value="RING ZINC FINGER PROTEIN-RELATED"/>
    <property type="match status" value="1"/>
</dbReference>
<dbReference type="Gene3D" id="3.30.40.10">
    <property type="entry name" value="Zinc/RING finger domain, C3HC4 (zinc finger)"/>
    <property type="match status" value="1"/>
</dbReference>
<proteinExistence type="predicted"/>
<dbReference type="SMART" id="SM00184">
    <property type="entry name" value="RING"/>
    <property type="match status" value="1"/>
</dbReference>
<evidence type="ECO:0000256" key="4">
    <source>
        <dbReference type="PROSITE-ProRule" id="PRU00175"/>
    </source>
</evidence>
<dbReference type="InterPro" id="IPR013083">
    <property type="entry name" value="Znf_RING/FYVE/PHD"/>
</dbReference>
<protein>
    <recommendedName>
        <fullName evidence="6">RING-type domain-containing protein</fullName>
    </recommendedName>
</protein>
<evidence type="ECO:0000256" key="2">
    <source>
        <dbReference type="ARBA" id="ARBA00022771"/>
    </source>
</evidence>
<name>A0AAV2BHV1_9ARAC</name>
<feature type="region of interest" description="Disordered" evidence="5">
    <location>
        <begin position="123"/>
        <end position="148"/>
    </location>
</feature>
<keyword evidence="3" id="KW-0862">Zinc</keyword>
<accession>A0AAV2BHV1</accession>
<gene>
    <name evidence="7" type="ORF">LARSCL_LOCUS19056</name>
</gene>
<feature type="compositionally biased region" description="Low complexity" evidence="5">
    <location>
        <begin position="123"/>
        <end position="144"/>
    </location>
</feature>
<keyword evidence="2 4" id="KW-0863">Zinc-finger</keyword>
<evidence type="ECO:0000313" key="7">
    <source>
        <dbReference type="EMBL" id="CAL1295024.1"/>
    </source>
</evidence>
<evidence type="ECO:0000256" key="1">
    <source>
        <dbReference type="ARBA" id="ARBA00022723"/>
    </source>
</evidence>
<sequence length="265" mass="28973">MENTANLNPSCGTLSSVLSGKVTDNQSTIVRDASTSGEHLPSSTRSQSGNLSRSCGSSVTSVVLRTVTDNQSTIVRDESTSGEHLPSCTRSQSGNLNCSCETTVSSLETTTFTDTHSAIVQDGSTRGGLLRRTSSSSSGNLNRSPGTTTDDLIVTDAFVFSPPLILPVASTSAGSQPLSTRRVWTFTRPEFECSLCANTIFREGQIKRLRCNHAFHQSCIDMWLNGNRNCPICLTPFRRVRRHRKKRRNGRPHINIRLQGTRRLL</sequence>
<dbReference type="InterPro" id="IPR001841">
    <property type="entry name" value="Znf_RING"/>
</dbReference>
<comment type="caution">
    <text evidence="7">The sequence shown here is derived from an EMBL/GenBank/DDBJ whole genome shotgun (WGS) entry which is preliminary data.</text>
</comment>
<keyword evidence="1" id="KW-0479">Metal-binding</keyword>
<organism evidence="7 8">
    <name type="scientific">Larinioides sclopetarius</name>
    <dbReference type="NCBI Taxonomy" id="280406"/>
    <lineage>
        <taxon>Eukaryota</taxon>
        <taxon>Metazoa</taxon>
        <taxon>Ecdysozoa</taxon>
        <taxon>Arthropoda</taxon>
        <taxon>Chelicerata</taxon>
        <taxon>Arachnida</taxon>
        <taxon>Araneae</taxon>
        <taxon>Araneomorphae</taxon>
        <taxon>Entelegynae</taxon>
        <taxon>Araneoidea</taxon>
        <taxon>Araneidae</taxon>
        <taxon>Larinioides</taxon>
    </lineage>
</organism>